<feature type="transmembrane region" description="Helical" evidence="16">
    <location>
        <begin position="349"/>
        <end position="368"/>
    </location>
</feature>
<protein>
    <submittedName>
        <fullName evidence="18">Niemann-Pick C1-like protein 1</fullName>
    </submittedName>
</protein>
<dbReference type="GO" id="GO:0005319">
    <property type="term" value="F:lipid transporter activity"/>
    <property type="evidence" value="ECO:0007669"/>
    <property type="project" value="InterPro"/>
</dbReference>
<dbReference type="GO" id="GO:0030301">
    <property type="term" value="P:cholesterol transport"/>
    <property type="evidence" value="ECO:0007669"/>
    <property type="project" value="UniProtKB-ARBA"/>
</dbReference>
<reference evidence="18" key="1">
    <citation type="submission" date="2018-07" db="EMBL/GenBank/DDBJ databases">
        <title>Comparative genomics of catfishes provides insights into carnivory and benthic adaptation.</title>
        <authorList>
            <person name="Zhang Y."/>
            <person name="Wang D."/>
            <person name="Peng Z."/>
            <person name="Zheng S."/>
            <person name="Shao F."/>
            <person name="Tao W."/>
        </authorList>
    </citation>
    <scope>NUCLEOTIDE SEQUENCE</scope>
    <source>
        <strain evidence="18">Chongqing</strain>
    </source>
</reference>
<dbReference type="GO" id="GO:0012505">
    <property type="term" value="C:endomembrane system"/>
    <property type="evidence" value="ECO:0007669"/>
    <property type="project" value="UniProtKB-SubCell"/>
</dbReference>
<dbReference type="InterPro" id="IPR000731">
    <property type="entry name" value="SSD"/>
</dbReference>
<dbReference type="InterPro" id="IPR053956">
    <property type="entry name" value="NPC1_MLD"/>
</dbReference>
<feature type="transmembrane region" description="Helical" evidence="16">
    <location>
        <begin position="1209"/>
        <end position="1228"/>
    </location>
</feature>
<evidence type="ECO:0000256" key="1">
    <source>
        <dbReference type="ARBA" id="ARBA00004127"/>
    </source>
</evidence>
<feature type="transmembrane region" description="Helical" evidence="16">
    <location>
        <begin position="734"/>
        <end position="756"/>
    </location>
</feature>
<feature type="compositionally biased region" description="Polar residues" evidence="15">
    <location>
        <begin position="1301"/>
        <end position="1313"/>
    </location>
</feature>
<name>A0AAD5AT68_SILAS</name>
<proteinExistence type="inferred from homology"/>
<evidence type="ECO:0000256" key="10">
    <source>
        <dbReference type="ARBA" id="ARBA00023157"/>
    </source>
</evidence>
<dbReference type="FunFam" id="1.20.1640.10:FF:000008">
    <property type="entry name" value="NPC intracellular cholesterol transporter 1"/>
    <property type="match status" value="1"/>
</dbReference>
<dbReference type="Pfam" id="PF16414">
    <property type="entry name" value="NPC1_N"/>
    <property type="match status" value="1"/>
</dbReference>
<evidence type="ECO:0000256" key="5">
    <source>
        <dbReference type="ARBA" id="ARBA00022692"/>
    </source>
</evidence>
<dbReference type="GO" id="GO:0015485">
    <property type="term" value="F:cholesterol binding"/>
    <property type="evidence" value="ECO:0007669"/>
    <property type="project" value="TreeGrafter"/>
</dbReference>
<keyword evidence="8" id="KW-0443">Lipid metabolism</keyword>
<evidence type="ECO:0000256" key="11">
    <source>
        <dbReference type="ARBA" id="ARBA00023166"/>
    </source>
</evidence>
<keyword evidence="11" id="KW-1207">Sterol metabolism</keyword>
<feature type="transmembrane region" description="Helical" evidence="16">
    <location>
        <begin position="628"/>
        <end position="649"/>
    </location>
</feature>
<feature type="transmembrane region" description="Helical" evidence="16">
    <location>
        <begin position="1111"/>
        <end position="1130"/>
    </location>
</feature>
<keyword evidence="6" id="KW-0732">Signal</keyword>
<evidence type="ECO:0000256" key="12">
    <source>
        <dbReference type="ARBA" id="ARBA00023180"/>
    </source>
</evidence>
<sequence length="1313" mass="145748">AQPRPGFCVMYDDCGLNPNIAGSLIPARIPCKSYQPAGLVVGQHYQLLKEVCPMLDRGAGNTSACCTSAQLRALQSSLALSKAVLLRCPSCAYNFAHIHCITTCSPDQSQIINITKTMNVTVAGAQKDGVVAYQAYISTSFSDASFRSCQNVRIPATGGYAIATMCGRYGHKLCTPQRWLDFQGDTSNGLAPLDIDFRLIPPRETSQVPEGMIPYAGFTVGCNETSPTGEEECSCQDCLDACPSVPPPQPIIENSFMVGEMNGILFICLILFIVLFLLFIGFLVFKSVWTKISKTAKWKKDKNANNVNYNPKVNPKDVTCSDRASLATQDFLGAHFQTWGTIMARYPKTVIFICFVVVVAFSTGLMHIELTTDPVQLWSAPESRARREKDFHDQHFAPFFRTNQLILTAPGTKGYVYDSLLFGKTNISGLISKDLILQLLELQQKIQAIEFWSDDLNKTASLKDVCYAPLNPENPSLFDCAVNSLPQYFQNSVDNLNAKVNMTELGVTKEVDWRDHFIYCVNSPLSFKDITALGMSCMADYGGPVFPFLAVGGYDNEDYTNAEAFIVTFSLNNYPREHPKFKVVQEWESNFLKIVQEYQKDPKTNFTFAYMAERSLEDEINRTTIEDIPIFMISYAVIFLYIAVALGEYSSFKRILVDSKILVGLGGILVVACSVLASMGFYAWIGIPSSLVILQVVPFLVLAVGADNIFIFVLEYQRDVRKPGETREEQIGRVLGNVAPSMLLCSMSESVCFFFGALSTMPAVKSFALYAALSILFDFLLQMTAFVALLSIDARRQDANRCEIACCVSVKKPRSSKPNEGFLLPLMRKYYAPALLHPVSRILVIVLFFFMFCASIFLAFNVKVGLDQELAMPTDSYMLKYFEYLYKYFEVGVPVYFVTTRGFNFSDVSGMNAVCSSVGCDQFSLTQKIQYATAYPDRSYLAIPASSWVDDYIDWLNPQSRCCRLYTIGPNIGKFCPASENSLKCMKKCMKTTSGSLLRPTEAEFHKYLPSFLSNRPDLQCPKGGLGAYDTSVVRDNETGEILASRFMAYHIPLTNSQEFTEALVEARKLANNITLGMRKVNGTAPDFEVFPYTVTYVYYEQYITIVNEGLVNLALCLLPTFVVCCILLGMDLSSGLLNLLTIVMITVDTVGVMTLWGIDYNAVSLINLVTAVGISVEFVSHLTRSFALSTLASKVERAKEATAKMGSAVFAGVAMTNLPGIIVLAFAKAQLIQIFFFRLNLVITLLGMAHGLIFLPVLLSYFGPSTNKALLLELQKKKDMEMEQRNKAVYENGGFERNDNATTPDPSTAQEN</sequence>
<feature type="transmembrane region" description="Helical" evidence="16">
    <location>
        <begin position="661"/>
        <end position="685"/>
    </location>
</feature>
<feature type="non-terminal residue" evidence="18">
    <location>
        <position position="1"/>
    </location>
</feature>
<evidence type="ECO:0000256" key="2">
    <source>
        <dbReference type="ARBA" id="ARBA00005585"/>
    </source>
</evidence>
<dbReference type="PANTHER" id="PTHR45727:SF3">
    <property type="entry name" value="NPC1-LIKE INTRACELLULAR CHOLESTEROL TRANSPORTER 1"/>
    <property type="match status" value="1"/>
</dbReference>
<dbReference type="GO" id="GO:0005886">
    <property type="term" value="C:plasma membrane"/>
    <property type="evidence" value="ECO:0007669"/>
    <property type="project" value="TreeGrafter"/>
</dbReference>
<feature type="transmembrane region" description="Helical" evidence="16">
    <location>
        <begin position="691"/>
        <end position="714"/>
    </location>
</feature>
<feature type="transmembrane region" description="Helical" evidence="16">
    <location>
        <begin position="264"/>
        <end position="285"/>
    </location>
</feature>
<feature type="transmembrane region" description="Helical" evidence="16">
    <location>
        <begin position="768"/>
        <end position="792"/>
    </location>
</feature>
<dbReference type="PANTHER" id="PTHR45727">
    <property type="entry name" value="NPC INTRACELLULAR CHOLESTEROL TRANSPORTER 1"/>
    <property type="match status" value="1"/>
</dbReference>
<gene>
    <name evidence="18" type="ORF">C0J50_18480</name>
</gene>
<evidence type="ECO:0000256" key="4">
    <source>
        <dbReference type="ARBA" id="ARBA00022548"/>
    </source>
</evidence>
<keyword evidence="7 16" id="KW-1133">Transmembrane helix</keyword>
<feature type="non-terminal residue" evidence="18">
    <location>
        <position position="1313"/>
    </location>
</feature>
<dbReference type="NCBIfam" id="TIGR00917">
    <property type="entry name" value="2A060601"/>
    <property type="match status" value="1"/>
</dbReference>
<evidence type="ECO:0000256" key="13">
    <source>
        <dbReference type="ARBA" id="ARBA00023221"/>
    </source>
</evidence>
<keyword evidence="13" id="KW-0753">Steroid metabolism</keyword>
<evidence type="ECO:0000256" key="16">
    <source>
        <dbReference type="SAM" id="Phobius"/>
    </source>
</evidence>
<comment type="subcellular location">
    <subcellularLocation>
        <location evidence="1">Endomembrane system</location>
        <topology evidence="1">Multi-pass membrane protein</topology>
    </subcellularLocation>
</comment>
<feature type="compositionally biased region" description="Basic and acidic residues" evidence="15">
    <location>
        <begin position="1288"/>
        <end position="1300"/>
    </location>
</feature>
<dbReference type="SUPFAM" id="SSF82866">
    <property type="entry name" value="Multidrug efflux transporter AcrB transmembrane domain"/>
    <property type="match status" value="2"/>
</dbReference>
<dbReference type="InterPro" id="IPR004765">
    <property type="entry name" value="NPC1-like"/>
</dbReference>
<evidence type="ECO:0000256" key="9">
    <source>
        <dbReference type="ARBA" id="ARBA00023136"/>
    </source>
</evidence>
<feature type="domain" description="SSD" evidence="17">
    <location>
        <begin position="627"/>
        <end position="792"/>
    </location>
</feature>
<keyword evidence="12" id="KW-0325">Glycoprotein</keyword>
<evidence type="ECO:0000256" key="8">
    <source>
        <dbReference type="ARBA" id="ARBA00023098"/>
    </source>
</evidence>
<feature type="transmembrane region" description="Helical" evidence="16">
    <location>
        <begin position="838"/>
        <end position="860"/>
    </location>
</feature>
<evidence type="ECO:0000313" key="19">
    <source>
        <dbReference type="Proteomes" id="UP001205998"/>
    </source>
</evidence>
<keyword evidence="9 16" id="KW-0472">Membrane</keyword>
<dbReference type="PROSITE" id="PS50156">
    <property type="entry name" value="SSD"/>
    <property type="match status" value="1"/>
</dbReference>
<comment type="caution">
    <text evidence="18">The sequence shown here is derived from an EMBL/GenBank/DDBJ whole genome shotgun (WGS) entry which is preliminary data.</text>
</comment>
<dbReference type="Gene3D" id="1.20.1640.10">
    <property type="entry name" value="Multidrug efflux transporter AcrB transmembrane domain"/>
    <property type="match status" value="2"/>
</dbReference>
<keyword evidence="4" id="KW-0153">Cholesterol metabolism</keyword>
<evidence type="ECO:0000256" key="3">
    <source>
        <dbReference type="ARBA" id="ARBA00022448"/>
    </source>
</evidence>
<feature type="transmembrane region" description="Helical" evidence="16">
    <location>
        <begin position="1137"/>
        <end position="1159"/>
    </location>
</feature>
<dbReference type="GO" id="GO:0030299">
    <property type="term" value="P:intestinal cholesterol absorption"/>
    <property type="evidence" value="ECO:0007669"/>
    <property type="project" value="TreeGrafter"/>
</dbReference>
<dbReference type="InterPro" id="IPR053958">
    <property type="entry name" value="HMGCR/SNAP/NPC1-like_SSD"/>
</dbReference>
<evidence type="ECO:0000256" key="7">
    <source>
        <dbReference type="ARBA" id="ARBA00022989"/>
    </source>
</evidence>
<evidence type="ECO:0000256" key="15">
    <source>
        <dbReference type="SAM" id="MobiDB-lite"/>
    </source>
</evidence>
<accession>A0AAD5AT68</accession>
<comment type="similarity">
    <text evidence="2">Belongs to the patched family.</text>
</comment>
<dbReference type="InterPro" id="IPR032190">
    <property type="entry name" value="NPC1_N"/>
</dbReference>
<feature type="transmembrane region" description="Helical" evidence="16">
    <location>
        <begin position="1240"/>
        <end position="1263"/>
    </location>
</feature>
<evidence type="ECO:0000259" key="17">
    <source>
        <dbReference type="PROSITE" id="PS50156"/>
    </source>
</evidence>
<dbReference type="GO" id="GO:0042632">
    <property type="term" value="P:cholesterol homeostasis"/>
    <property type="evidence" value="ECO:0007669"/>
    <property type="project" value="TreeGrafter"/>
</dbReference>
<keyword evidence="3" id="KW-0813">Transport</keyword>
<evidence type="ECO:0000256" key="6">
    <source>
        <dbReference type="ARBA" id="ARBA00022729"/>
    </source>
</evidence>
<dbReference type="Pfam" id="PF22314">
    <property type="entry name" value="NPC1_MLD"/>
    <property type="match status" value="1"/>
</dbReference>
<comment type="catalytic activity">
    <reaction evidence="14">
        <text>cholesterol(in) = cholesterol(out)</text>
        <dbReference type="Rhea" id="RHEA:39747"/>
        <dbReference type="ChEBI" id="CHEBI:16113"/>
    </reaction>
</comment>
<feature type="region of interest" description="Disordered" evidence="15">
    <location>
        <begin position="1288"/>
        <end position="1313"/>
    </location>
</feature>
<keyword evidence="10" id="KW-1015">Disulfide bond</keyword>
<dbReference type="FunFam" id="1.20.1640.10:FF:000010">
    <property type="entry name" value="NPC intracellular cholesterol transporter 1"/>
    <property type="match status" value="1"/>
</dbReference>
<organism evidence="18 19">
    <name type="scientific">Silurus asotus</name>
    <name type="common">Amur catfish</name>
    <name type="synonym">Parasilurus asotus</name>
    <dbReference type="NCBI Taxonomy" id="30991"/>
    <lineage>
        <taxon>Eukaryota</taxon>
        <taxon>Metazoa</taxon>
        <taxon>Chordata</taxon>
        <taxon>Craniata</taxon>
        <taxon>Vertebrata</taxon>
        <taxon>Euteleostomi</taxon>
        <taxon>Actinopterygii</taxon>
        <taxon>Neopterygii</taxon>
        <taxon>Teleostei</taxon>
        <taxon>Ostariophysi</taxon>
        <taxon>Siluriformes</taxon>
        <taxon>Siluridae</taxon>
        <taxon>Silurus</taxon>
    </lineage>
</organism>
<keyword evidence="5 16" id="KW-0812">Transmembrane</keyword>
<dbReference type="Proteomes" id="UP001205998">
    <property type="component" value="Unassembled WGS sequence"/>
</dbReference>
<feature type="transmembrane region" description="Helical" evidence="16">
    <location>
        <begin position="1165"/>
        <end position="1188"/>
    </location>
</feature>
<dbReference type="Pfam" id="PF12349">
    <property type="entry name" value="Sterol-sensing"/>
    <property type="match status" value="1"/>
</dbReference>
<dbReference type="EMBL" id="MU551627">
    <property type="protein sequence ID" value="KAI5622096.1"/>
    <property type="molecule type" value="Genomic_DNA"/>
</dbReference>
<evidence type="ECO:0000313" key="18">
    <source>
        <dbReference type="EMBL" id="KAI5622096.1"/>
    </source>
</evidence>
<evidence type="ECO:0000256" key="14">
    <source>
        <dbReference type="ARBA" id="ARBA00034049"/>
    </source>
</evidence>
<keyword evidence="19" id="KW-1185">Reference proteome</keyword>
<dbReference type="GO" id="GO:0008203">
    <property type="term" value="P:cholesterol metabolic process"/>
    <property type="evidence" value="ECO:0007669"/>
    <property type="project" value="UniProtKB-KW"/>
</dbReference>